<dbReference type="SMART" id="SM01037">
    <property type="entry name" value="Bet_v_1"/>
    <property type="match status" value="1"/>
</dbReference>
<dbReference type="InterPro" id="IPR023393">
    <property type="entry name" value="START-like_dom_sf"/>
</dbReference>
<dbReference type="AlphaFoldDB" id="A0A9J5ZHE7"/>
<gene>
    <name evidence="2" type="ORF">H5410_022521</name>
</gene>
<dbReference type="InterPro" id="IPR000916">
    <property type="entry name" value="Bet_v_I/MLP"/>
</dbReference>
<dbReference type="Pfam" id="PF00407">
    <property type="entry name" value="Bet_v_1"/>
    <property type="match status" value="1"/>
</dbReference>
<keyword evidence="3" id="KW-1185">Reference proteome</keyword>
<evidence type="ECO:0000313" key="2">
    <source>
        <dbReference type="EMBL" id="KAG5611240.1"/>
    </source>
</evidence>
<dbReference type="EMBL" id="JACXVP010000004">
    <property type="protein sequence ID" value="KAG5611240.1"/>
    <property type="molecule type" value="Genomic_DNA"/>
</dbReference>
<comment type="caution">
    <text evidence="2">The sequence shown here is derived from an EMBL/GenBank/DDBJ whole genome shotgun (WGS) entry which is preliminary data.</text>
</comment>
<sequence>MSPSYIQNMEVFMKVNGSLVGYIIFWNFTHDGEKVAKEIIEEIDEEKKLVKFKVSGGDILEDYNSFYLTVHVETKGEDNIVTWILEYEKKNCNVPDPHTLMELCLNITKDIETHHLN</sequence>
<dbReference type="InterPro" id="IPR051761">
    <property type="entry name" value="MLP-like_ligand-binding"/>
</dbReference>
<dbReference type="PANTHER" id="PTHR31907">
    <property type="entry name" value="MLP-LIKE PROTEIN 423"/>
    <property type="match status" value="1"/>
</dbReference>
<dbReference type="OrthoDB" id="1858121at2759"/>
<organism evidence="2 3">
    <name type="scientific">Solanum commersonii</name>
    <name type="common">Commerson's wild potato</name>
    <name type="synonym">Commerson's nightshade</name>
    <dbReference type="NCBI Taxonomy" id="4109"/>
    <lineage>
        <taxon>Eukaryota</taxon>
        <taxon>Viridiplantae</taxon>
        <taxon>Streptophyta</taxon>
        <taxon>Embryophyta</taxon>
        <taxon>Tracheophyta</taxon>
        <taxon>Spermatophyta</taxon>
        <taxon>Magnoliopsida</taxon>
        <taxon>eudicotyledons</taxon>
        <taxon>Gunneridae</taxon>
        <taxon>Pentapetalae</taxon>
        <taxon>asterids</taxon>
        <taxon>lamiids</taxon>
        <taxon>Solanales</taxon>
        <taxon>Solanaceae</taxon>
        <taxon>Solanoideae</taxon>
        <taxon>Solaneae</taxon>
        <taxon>Solanum</taxon>
    </lineage>
</organism>
<dbReference type="Proteomes" id="UP000824120">
    <property type="component" value="Chromosome 4"/>
</dbReference>
<reference evidence="2 3" key="1">
    <citation type="submission" date="2020-09" db="EMBL/GenBank/DDBJ databases">
        <title>De no assembly of potato wild relative species, Solanum commersonii.</title>
        <authorList>
            <person name="Cho K."/>
        </authorList>
    </citation>
    <scope>NUCLEOTIDE SEQUENCE [LARGE SCALE GENOMIC DNA]</scope>
    <source>
        <strain evidence="2">LZ3.2</strain>
        <tissue evidence="2">Leaf</tissue>
    </source>
</reference>
<dbReference type="Gene3D" id="3.30.530.20">
    <property type="match status" value="1"/>
</dbReference>
<dbReference type="SUPFAM" id="SSF55961">
    <property type="entry name" value="Bet v1-like"/>
    <property type="match status" value="1"/>
</dbReference>
<evidence type="ECO:0000259" key="1">
    <source>
        <dbReference type="SMART" id="SM01037"/>
    </source>
</evidence>
<protein>
    <recommendedName>
        <fullName evidence="1">Bet v I/Major latex protein domain-containing protein</fullName>
    </recommendedName>
</protein>
<accession>A0A9J5ZHE7</accession>
<proteinExistence type="predicted"/>
<evidence type="ECO:0000313" key="3">
    <source>
        <dbReference type="Proteomes" id="UP000824120"/>
    </source>
</evidence>
<feature type="domain" description="Bet v I/Major latex protein" evidence="1">
    <location>
        <begin position="4"/>
        <end position="117"/>
    </location>
</feature>
<name>A0A9J5ZHE7_SOLCO</name>
<dbReference type="GO" id="GO:0006952">
    <property type="term" value="P:defense response"/>
    <property type="evidence" value="ECO:0007669"/>
    <property type="project" value="InterPro"/>
</dbReference>